<keyword evidence="2 5" id="KW-0812">Transmembrane</keyword>
<evidence type="ECO:0000256" key="4">
    <source>
        <dbReference type="ARBA" id="ARBA00023136"/>
    </source>
</evidence>
<evidence type="ECO:0000256" key="2">
    <source>
        <dbReference type="ARBA" id="ARBA00022692"/>
    </source>
</evidence>
<feature type="transmembrane region" description="Helical" evidence="5">
    <location>
        <begin position="61"/>
        <end position="83"/>
    </location>
</feature>
<dbReference type="WBParaSite" id="maker-PairedContig_2013-snap-gene-0.2-mRNA-1">
    <property type="protein sequence ID" value="maker-PairedContig_2013-snap-gene-0.2-mRNA-1"/>
    <property type="gene ID" value="maker-PairedContig_2013-snap-gene-0.2"/>
</dbReference>
<keyword evidence="3 5" id="KW-1133">Transmembrane helix</keyword>
<feature type="transmembrane region" description="Helical" evidence="5">
    <location>
        <begin position="286"/>
        <end position="307"/>
    </location>
</feature>
<feature type="transmembrane region" description="Helical" evidence="5">
    <location>
        <begin position="181"/>
        <end position="202"/>
    </location>
</feature>
<keyword evidence="4 5" id="KW-0472">Membrane</keyword>
<dbReference type="InterPro" id="IPR017452">
    <property type="entry name" value="GPCR_Rhodpsn_7TM"/>
</dbReference>
<dbReference type="PROSITE" id="PS50262">
    <property type="entry name" value="G_PROTEIN_RECEP_F1_2"/>
    <property type="match status" value="1"/>
</dbReference>
<feature type="transmembrane region" description="Helical" evidence="5">
    <location>
        <begin position="95"/>
        <end position="119"/>
    </location>
</feature>
<evidence type="ECO:0000256" key="3">
    <source>
        <dbReference type="ARBA" id="ARBA00022989"/>
    </source>
</evidence>
<sequence>MSTVTPSFWHNNRSFRKRLPMSKMVAHSYCIMVLFLILNCHAGNTANVSDIRDECNTVEKYVAVVLFSLLLLYSIVSNVLLIFEFCRRDHLYNHSFVLITSQLIVCNLLISLLQILFILPEILQSKDSSGASNRASTVSIFSHMDTFLFTATLQFAFLLSISRFVTINLPKFHAIFESKKLIFLLCGVWLLAFAITAADFYYCTAKYCISDLRWYRNCTEDAKEGGQFFNKFYHFWTAFLPIAMFVVYIAIFCGIRHKRNFSLHNHNKRMSTRVEIKATKISSYEWSTLIQAALTCSFMEIEIVIFNFLPAFAVKLFGEKANISSRIFVNCCIILNCTILPTIHFICNKQARNVLKQKCLFLKTKKYLSTTS</sequence>
<proteinExistence type="predicted"/>
<dbReference type="AlphaFoldDB" id="A0A1I8EH66"/>
<dbReference type="Gene3D" id="1.20.1070.10">
    <property type="entry name" value="Rhodopsin 7-helix transmembrane proteins"/>
    <property type="match status" value="1"/>
</dbReference>
<reference evidence="7" key="1">
    <citation type="submission" date="2016-11" db="UniProtKB">
        <authorList>
            <consortium name="WormBaseParasite"/>
        </authorList>
    </citation>
    <scope>IDENTIFICATION</scope>
    <source>
        <strain evidence="7">pt0022</strain>
    </source>
</reference>
<dbReference type="GO" id="GO:0004930">
    <property type="term" value="F:G protein-coupled receptor activity"/>
    <property type="evidence" value="ECO:0007669"/>
    <property type="project" value="InterPro"/>
</dbReference>
<feature type="transmembrane region" description="Helical" evidence="5">
    <location>
        <begin position="233"/>
        <end position="255"/>
    </location>
</feature>
<protein>
    <submittedName>
        <fullName evidence="7">G_PROTEIN_RECEP_F1_2 domain-containing protein</fullName>
    </submittedName>
</protein>
<feature type="transmembrane region" description="Helical" evidence="5">
    <location>
        <begin position="147"/>
        <end position="169"/>
    </location>
</feature>
<organism evidence="7">
    <name type="scientific">Wuchereria bancrofti</name>
    <dbReference type="NCBI Taxonomy" id="6293"/>
    <lineage>
        <taxon>Eukaryota</taxon>
        <taxon>Metazoa</taxon>
        <taxon>Ecdysozoa</taxon>
        <taxon>Nematoda</taxon>
        <taxon>Chromadorea</taxon>
        <taxon>Rhabditida</taxon>
        <taxon>Spirurina</taxon>
        <taxon>Spiruromorpha</taxon>
        <taxon>Filarioidea</taxon>
        <taxon>Onchocercidae</taxon>
        <taxon>Wuchereria</taxon>
    </lineage>
</organism>
<feature type="transmembrane region" description="Helical" evidence="5">
    <location>
        <begin position="327"/>
        <end position="347"/>
    </location>
</feature>
<dbReference type="SUPFAM" id="SSF81321">
    <property type="entry name" value="Family A G protein-coupled receptor-like"/>
    <property type="match status" value="1"/>
</dbReference>
<feature type="domain" description="G-protein coupled receptors family 1 profile" evidence="6">
    <location>
        <begin position="77"/>
        <end position="281"/>
    </location>
</feature>
<evidence type="ECO:0000259" key="6">
    <source>
        <dbReference type="PROSITE" id="PS50262"/>
    </source>
</evidence>
<evidence type="ECO:0000256" key="5">
    <source>
        <dbReference type="SAM" id="Phobius"/>
    </source>
</evidence>
<dbReference type="InterPro" id="IPR000276">
    <property type="entry name" value="GPCR_Rhodpsn"/>
</dbReference>
<evidence type="ECO:0000256" key="1">
    <source>
        <dbReference type="ARBA" id="ARBA00004370"/>
    </source>
</evidence>
<dbReference type="GO" id="GO:0016020">
    <property type="term" value="C:membrane"/>
    <property type="evidence" value="ECO:0007669"/>
    <property type="project" value="UniProtKB-SubCell"/>
</dbReference>
<accession>A0A1I8EH66</accession>
<dbReference type="PRINTS" id="PR00237">
    <property type="entry name" value="GPCRRHODOPSN"/>
</dbReference>
<dbReference type="PANTHER" id="PTHR22718">
    <property type="entry name" value="SERPENTINE RECEPTOR, CLASS X"/>
    <property type="match status" value="1"/>
</dbReference>
<dbReference type="PANTHER" id="PTHR22718:SF25">
    <property type="entry name" value="G-PROTEIN COUPLED RECEPTORS FAMILY 1 PROFILE DOMAIN-CONTAINING PROTEIN"/>
    <property type="match status" value="1"/>
</dbReference>
<evidence type="ECO:0000313" key="7">
    <source>
        <dbReference type="WBParaSite" id="maker-PairedContig_2013-snap-gene-0.2-mRNA-1"/>
    </source>
</evidence>
<comment type="subcellular location">
    <subcellularLocation>
        <location evidence="1">Membrane</location>
    </subcellularLocation>
</comment>
<dbReference type="CDD" id="cd00637">
    <property type="entry name" value="7tm_classA_rhodopsin-like"/>
    <property type="match status" value="1"/>
</dbReference>
<name>A0A1I8EH66_WUCBA</name>